<dbReference type="InterPro" id="IPR036188">
    <property type="entry name" value="FAD/NAD-bd_sf"/>
</dbReference>
<accession>K2PVP0</accession>
<dbReference type="SUPFAM" id="SSF51905">
    <property type="entry name" value="FAD/NAD(P)-binding domain"/>
    <property type="match status" value="2"/>
</dbReference>
<dbReference type="PATRIC" id="fig|555500.3.peg.1331"/>
<dbReference type="InterPro" id="IPR050982">
    <property type="entry name" value="Auxin_biosynth/cation_transpt"/>
</dbReference>
<name>K2PVP0_9FLAO</name>
<reference evidence="2 3" key="1">
    <citation type="journal article" date="2012" name="J. Bacteriol.">
        <title>Genome Sequence of Galbibacter marinum Type Strain ck-I2-15.</title>
        <authorList>
            <person name="Lai Q."/>
            <person name="Li C."/>
            <person name="Shao Z."/>
        </authorList>
    </citation>
    <scope>NUCLEOTIDE SEQUENCE [LARGE SCALE GENOMIC DNA]</scope>
    <source>
        <strain evidence="3">ck-I2-15</strain>
    </source>
</reference>
<dbReference type="PANTHER" id="PTHR43539">
    <property type="entry name" value="FLAVIN-BINDING MONOOXYGENASE-LIKE PROTEIN (AFU_ORTHOLOGUE AFUA_4G09220)"/>
    <property type="match status" value="1"/>
</dbReference>
<sequence length="351" mass="40268">MHIYDTIIIGGGQAGLSTAYFLRRSDLDYLIIDDQKQAGGTWLNTWESLKLFSPSEYSSLSGWQMPKSNYEYPTRYEFIKYLTAYEERYNFPLKRNTLVYRVVKENDIFKIETNRGNLYAKTVVSATGATRVPYVPNYPNQGLFMGMQLHSVEYRNTKKFEGKKVLVVGGGNSGAQILAELSEVARTKWITLDAPRFLPEEMDGRYLFHQANSRYFKGETLNQHGEASLSDIVQVEIVKDGLERNIYKDLRPFASFYEQGIIWSNGEKEAFDAILWCTGFRPNLDHLKPLNIIENNRIKTEHTRALKEPRLWLVGYGNWTGFASATIYGVGKTARATVKEIKAYFENMAES</sequence>
<dbReference type="Pfam" id="PF13738">
    <property type="entry name" value="Pyr_redox_3"/>
    <property type="match status" value="1"/>
</dbReference>
<dbReference type="OrthoDB" id="9778740at2"/>
<evidence type="ECO:0000256" key="1">
    <source>
        <dbReference type="ARBA" id="ARBA00023002"/>
    </source>
</evidence>
<dbReference type="Proteomes" id="UP000007364">
    <property type="component" value="Unassembled WGS sequence"/>
</dbReference>
<keyword evidence="1" id="KW-0560">Oxidoreductase</keyword>
<proteinExistence type="predicted"/>
<dbReference type="STRING" id="555500.I215_06427"/>
<dbReference type="PRINTS" id="PR00469">
    <property type="entry name" value="PNDRDTASEII"/>
</dbReference>
<evidence type="ECO:0000313" key="3">
    <source>
        <dbReference type="Proteomes" id="UP000007364"/>
    </source>
</evidence>
<dbReference type="GO" id="GO:0050660">
    <property type="term" value="F:flavin adenine dinucleotide binding"/>
    <property type="evidence" value="ECO:0007669"/>
    <property type="project" value="TreeGrafter"/>
</dbReference>
<dbReference type="Gene3D" id="3.50.50.60">
    <property type="entry name" value="FAD/NAD(P)-binding domain"/>
    <property type="match status" value="1"/>
</dbReference>
<dbReference type="AlphaFoldDB" id="K2PVP0"/>
<dbReference type="GO" id="GO:0004497">
    <property type="term" value="F:monooxygenase activity"/>
    <property type="evidence" value="ECO:0007669"/>
    <property type="project" value="TreeGrafter"/>
</dbReference>
<keyword evidence="3" id="KW-1185">Reference proteome</keyword>
<gene>
    <name evidence="2" type="ORF">I215_06427</name>
</gene>
<dbReference type="EMBL" id="AMSG01000006">
    <property type="protein sequence ID" value="EKF55574.1"/>
    <property type="molecule type" value="Genomic_DNA"/>
</dbReference>
<protein>
    <submittedName>
        <fullName evidence="2">Putative flavoprotein involved in K+ transport</fullName>
    </submittedName>
</protein>
<dbReference type="eggNOG" id="COG2072">
    <property type="taxonomic scope" value="Bacteria"/>
</dbReference>
<dbReference type="PANTHER" id="PTHR43539:SF78">
    <property type="entry name" value="FLAVIN-CONTAINING MONOOXYGENASE"/>
    <property type="match status" value="1"/>
</dbReference>
<dbReference type="NCBIfam" id="NF040505">
    <property type="entry name" value="ArsO_flavin_mono"/>
    <property type="match status" value="1"/>
</dbReference>
<dbReference type="PRINTS" id="PR00368">
    <property type="entry name" value="FADPNR"/>
</dbReference>
<organism evidence="2 3">
    <name type="scientific">Galbibacter marinus</name>
    <dbReference type="NCBI Taxonomy" id="555500"/>
    <lineage>
        <taxon>Bacteria</taxon>
        <taxon>Pseudomonadati</taxon>
        <taxon>Bacteroidota</taxon>
        <taxon>Flavobacteriia</taxon>
        <taxon>Flavobacteriales</taxon>
        <taxon>Flavobacteriaceae</taxon>
        <taxon>Galbibacter</taxon>
    </lineage>
</organism>
<evidence type="ECO:0000313" key="2">
    <source>
        <dbReference type="EMBL" id="EKF55574.1"/>
    </source>
</evidence>
<comment type="caution">
    <text evidence="2">The sequence shown here is derived from an EMBL/GenBank/DDBJ whole genome shotgun (WGS) entry which is preliminary data.</text>
</comment>